<evidence type="ECO:0000313" key="3">
    <source>
        <dbReference type="Proteomes" id="UP000184211"/>
    </source>
</evidence>
<keyword evidence="2" id="KW-0808">Transferase</keyword>
<reference evidence="3" key="1">
    <citation type="submission" date="2016-11" db="EMBL/GenBank/DDBJ databases">
        <authorList>
            <person name="Varghese N."/>
            <person name="Submissions S."/>
        </authorList>
    </citation>
    <scope>NUCLEOTIDE SEQUENCE [LARGE SCALE GENOMIC DNA]</scope>
    <source>
        <strain evidence="3">DSM 28223</strain>
    </source>
</reference>
<dbReference type="PROSITE" id="PS51186">
    <property type="entry name" value="GNAT"/>
    <property type="match status" value="1"/>
</dbReference>
<sequence length="174" mass="19886">MRLKTERLVLRMLRPADAEWIAREIANPDVHKWLTSVPYPYGRRDGDFFVDKFKDNPGVRAILKEDEPLGVISIISAARLDASRPDALELGYWLRAKAWGKGYMTEACRRMILWYSETGSGTLNSGWIEGNERSSHVLRKLGFQETGETHARRSHFHGKDVPVIRVSLPEPRVA</sequence>
<keyword evidence="3" id="KW-1185">Reference proteome</keyword>
<dbReference type="STRING" id="870908.SAMN04488044_0320"/>
<dbReference type="SUPFAM" id="SSF55729">
    <property type="entry name" value="Acyl-CoA N-acyltransferases (Nat)"/>
    <property type="match status" value="1"/>
</dbReference>
<proteinExistence type="predicted"/>
<dbReference type="Pfam" id="PF13302">
    <property type="entry name" value="Acetyltransf_3"/>
    <property type="match status" value="1"/>
</dbReference>
<dbReference type="OrthoDB" id="9804153at2"/>
<evidence type="ECO:0000313" key="2">
    <source>
        <dbReference type="EMBL" id="SHG27306.1"/>
    </source>
</evidence>
<accession>A0A1M5IGD7</accession>
<dbReference type="RefSeq" id="WP_072789516.1">
    <property type="nucleotide sequence ID" value="NZ_FQWM01000001.1"/>
</dbReference>
<name>A0A1M5IGD7_9RHOB</name>
<organism evidence="2 3">
    <name type="scientific">Cognatishimia maritima</name>
    <dbReference type="NCBI Taxonomy" id="870908"/>
    <lineage>
        <taxon>Bacteria</taxon>
        <taxon>Pseudomonadati</taxon>
        <taxon>Pseudomonadota</taxon>
        <taxon>Alphaproteobacteria</taxon>
        <taxon>Rhodobacterales</taxon>
        <taxon>Paracoccaceae</taxon>
        <taxon>Cognatishimia</taxon>
    </lineage>
</organism>
<dbReference type="EMBL" id="FQWM01000001">
    <property type="protein sequence ID" value="SHG27306.1"/>
    <property type="molecule type" value="Genomic_DNA"/>
</dbReference>
<dbReference type="InterPro" id="IPR000182">
    <property type="entry name" value="GNAT_dom"/>
</dbReference>
<dbReference type="InterPro" id="IPR051531">
    <property type="entry name" value="N-acetyltransferase"/>
</dbReference>
<dbReference type="PANTHER" id="PTHR43792">
    <property type="entry name" value="GNAT FAMILY, PUTATIVE (AFU_ORTHOLOGUE AFUA_3G00765)-RELATED-RELATED"/>
    <property type="match status" value="1"/>
</dbReference>
<dbReference type="AlphaFoldDB" id="A0A1M5IGD7"/>
<evidence type="ECO:0000259" key="1">
    <source>
        <dbReference type="PROSITE" id="PS51186"/>
    </source>
</evidence>
<dbReference type="GO" id="GO:0016747">
    <property type="term" value="F:acyltransferase activity, transferring groups other than amino-acyl groups"/>
    <property type="evidence" value="ECO:0007669"/>
    <property type="project" value="InterPro"/>
</dbReference>
<protein>
    <submittedName>
        <fullName evidence="2">Protein N-acetyltransferase, RimJ/RimL family</fullName>
    </submittedName>
</protein>
<dbReference type="Proteomes" id="UP000184211">
    <property type="component" value="Unassembled WGS sequence"/>
</dbReference>
<dbReference type="InterPro" id="IPR016181">
    <property type="entry name" value="Acyl_CoA_acyltransferase"/>
</dbReference>
<feature type="domain" description="N-acetyltransferase" evidence="1">
    <location>
        <begin position="8"/>
        <end position="162"/>
    </location>
</feature>
<dbReference type="Gene3D" id="3.40.630.30">
    <property type="match status" value="1"/>
</dbReference>
<gene>
    <name evidence="2" type="ORF">SAMN04488044_0320</name>
</gene>